<comment type="caution">
    <text evidence="3">The sequence shown here is derived from an EMBL/GenBank/DDBJ whole genome shotgun (WGS) entry which is preliminary data.</text>
</comment>
<evidence type="ECO:0000256" key="1">
    <source>
        <dbReference type="SAM" id="Phobius"/>
    </source>
</evidence>
<name>A0A9X0A3S0_9CNID</name>
<feature type="chain" id="PRO_5040830036" evidence="2">
    <location>
        <begin position="20"/>
        <end position="239"/>
    </location>
</feature>
<proteinExistence type="predicted"/>
<gene>
    <name evidence="3" type="ORF">OS493_021065</name>
</gene>
<dbReference type="AlphaFoldDB" id="A0A9X0A3S0"/>
<evidence type="ECO:0000256" key="2">
    <source>
        <dbReference type="SAM" id="SignalP"/>
    </source>
</evidence>
<evidence type="ECO:0000313" key="3">
    <source>
        <dbReference type="EMBL" id="KAJ7391044.1"/>
    </source>
</evidence>
<evidence type="ECO:0000313" key="4">
    <source>
        <dbReference type="Proteomes" id="UP001163046"/>
    </source>
</evidence>
<keyword evidence="2" id="KW-0732">Signal</keyword>
<keyword evidence="1" id="KW-1133">Transmembrane helix</keyword>
<feature type="transmembrane region" description="Helical" evidence="1">
    <location>
        <begin position="137"/>
        <end position="163"/>
    </location>
</feature>
<sequence length="239" mass="25930">MSSSLCVFLFTHLIILSTSRITISTATACSEDYECFPSGGRKCCLDKCSARKYCGNYCSYNGDCDISKQENCVGNKCTTEVRTLQPGHCRYSYECDTLTEICDQGKCKKIKGVNGATDIPKSDGDETNSGKVRSLTVILVAVIIPAGIVIALIFGVCFANYKIRAITNRSQMREQENMGTHQQQSEMQSINSVVTASQTPHCFALSGAPPLPPYDTFSGGTPSSQAPPSYDDVMKNYVG</sequence>
<feature type="signal peptide" evidence="2">
    <location>
        <begin position="1"/>
        <end position="19"/>
    </location>
</feature>
<keyword evidence="4" id="KW-1185">Reference proteome</keyword>
<keyword evidence="1" id="KW-0812">Transmembrane</keyword>
<dbReference type="Proteomes" id="UP001163046">
    <property type="component" value="Unassembled WGS sequence"/>
</dbReference>
<organism evidence="3 4">
    <name type="scientific">Desmophyllum pertusum</name>
    <dbReference type="NCBI Taxonomy" id="174260"/>
    <lineage>
        <taxon>Eukaryota</taxon>
        <taxon>Metazoa</taxon>
        <taxon>Cnidaria</taxon>
        <taxon>Anthozoa</taxon>
        <taxon>Hexacorallia</taxon>
        <taxon>Scleractinia</taxon>
        <taxon>Caryophylliina</taxon>
        <taxon>Caryophylliidae</taxon>
        <taxon>Desmophyllum</taxon>
    </lineage>
</organism>
<reference evidence="3" key="1">
    <citation type="submission" date="2023-01" db="EMBL/GenBank/DDBJ databases">
        <title>Genome assembly of the deep-sea coral Lophelia pertusa.</title>
        <authorList>
            <person name="Herrera S."/>
            <person name="Cordes E."/>
        </authorList>
    </citation>
    <scope>NUCLEOTIDE SEQUENCE</scope>
    <source>
        <strain evidence="3">USNM1676648</strain>
        <tissue evidence="3">Polyp</tissue>
    </source>
</reference>
<dbReference type="EMBL" id="MU825409">
    <property type="protein sequence ID" value="KAJ7391044.1"/>
    <property type="molecule type" value="Genomic_DNA"/>
</dbReference>
<accession>A0A9X0A3S0</accession>
<keyword evidence="1" id="KW-0472">Membrane</keyword>
<protein>
    <submittedName>
        <fullName evidence="3">Uncharacterized protein</fullName>
    </submittedName>
</protein>